<feature type="transmembrane region" description="Helical" evidence="8">
    <location>
        <begin position="1195"/>
        <end position="1221"/>
    </location>
</feature>
<feature type="transmembrane region" description="Helical" evidence="8">
    <location>
        <begin position="1123"/>
        <end position="1148"/>
    </location>
</feature>
<keyword evidence="3 8" id="KW-0812">Transmembrane</keyword>
<feature type="compositionally biased region" description="Polar residues" evidence="7">
    <location>
        <begin position="1313"/>
        <end position="1333"/>
    </location>
</feature>
<dbReference type="PANTHER" id="PTHR46022">
    <property type="entry name" value="PROTEIN PATCHED"/>
    <property type="match status" value="1"/>
</dbReference>
<accession>A0A835GQ55</accession>
<evidence type="ECO:0000256" key="2">
    <source>
        <dbReference type="ARBA" id="ARBA00005585"/>
    </source>
</evidence>
<keyword evidence="6" id="KW-0325">Glycoprotein</keyword>
<feature type="region of interest" description="Disordered" evidence="7">
    <location>
        <begin position="725"/>
        <end position="757"/>
    </location>
</feature>
<evidence type="ECO:0000256" key="3">
    <source>
        <dbReference type="ARBA" id="ARBA00022692"/>
    </source>
</evidence>
<dbReference type="PROSITE" id="PS50156">
    <property type="entry name" value="SSD"/>
    <property type="match status" value="1"/>
</dbReference>
<dbReference type="Pfam" id="PF12349">
    <property type="entry name" value="Sterol-sensing"/>
    <property type="match status" value="1"/>
</dbReference>
<organism evidence="10 11">
    <name type="scientific">Spodoptera exigua</name>
    <name type="common">Beet armyworm</name>
    <name type="synonym">Noctua fulgens</name>
    <dbReference type="NCBI Taxonomy" id="7107"/>
    <lineage>
        <taxon>Eukaryota</taxon>
        <taxon>Metazoa</taxon>
        <taxon>Ecdysozoa</taxon>
        <taxon>Arthropoda</taxon>
        <taxon>Hexapoda</taxon>
        <taxon>Insecta</taxon>
        <taxon>Pterygota</taxon>
        <taxon>Neoptera</taxon>
        <taxon>Endopterygota</taxon>
        <taxon>Lepidoptera</taxon>
        <taxon>Glossata</taxon>
        <taxon>Ditrysia</taxon>
        <taxon>Noctuoidea</taxon>
        <taxon>Noctuidae</taxon>
        <taxon>Amphipyrinae</taxon>
        <taxon>Spodoptera</taxon>
    </lineage>
</organism>
<evidence type="ECO:0000256" key="5">
    <source>
        <dbReference type="ARBA" id="ARBA00023136"/>
    </source>
</evidence>
<protein>
    <recommendedName>
        <fullName evidence="9">SSD domain-containing protein</fullName>
    </recommendedName>
</protein>
<keyword evidence="11" id="KW-1185">Reference proteome</keyword>
<evidence type="ECO:0000256" key="1">
    <source>
        <dbReference type="ARBA" id="ARBA00004141"/>
    </source>
</evidence>
<evidence type="ECO:0000313" key="11">
    <source>
        <dbReference type="Proteomes" id="UP000648187"/>
    </source>
</evidence>
<dbReference type="GO" id="GO:0008158">
    <property type="term" value="F:hedgehog receptor activity"/>
    <property type="evidence" value="ECO:0007669"/>
    <property type="project" value="TreeGrafter"/>
</dbReference>
<evidence type="ECO:0000256" key="6">
    <source>
        <dbReference type="ARBA" id="ARBA00023180"/>
    </source>
</evidence>
<comment type="caution">
    <text evidence="10">The sequence shown here is derived from an EMBL/GenBank/DDBJ whole genome shotgun (WGS) entry which is preliminary data.</text>
</comment>
<feature type="region of interest" description="Disordered" evidence="7">
    <location>
        <begin position="1312"/>
        <end position="1333"/>
    </location>
</feature>
<dbReference type="GO" id="GO:0045879">
    <property type="term" value="P:negative regulation of smoothened signaling pathway"/>
    <property type="evidence" value="ECO:0007669"/>
    <property type="project" value="TreeGrafter"/>
</dbReference>
<dbReference type="EMBL" id="JACKWZ010000024">
    <property type="protein sequence ID" value="KAF9421396.1"/>
    <property type="molecule type" value="Genomic_DNA"/>
</dbReference>
<keyword evidence="4 8" id="KW-1133">Transmembrane helix</keyword>
<sequence length="1392" mass="153418">FPLPLNCVSETKITCVWSSGEGARPFPLGFGCLRSQDGNIMARIIMAAPQTCSVRTRSSNQYCPSRAAVDTQTRCYFCNETRYRSVFRTVRRQTDSGRLHEDTGDKPGPEIMVAPDSEAPANPRIAAAAHESPSAAEARHSADLYIRTSWVDAALALSELEKGNIEGGRTSLWIRAWLQEQLFILGCFLQGDAGKVLFVAILVLSTFCVGLKSAQIHSRVDQLWVQEGGRLEAELKYTAKALGEADSSTHQLIIQTAKDPDVSLLHAGALLEHLKVVHAATRVKVHMYDIEWRLKDLCYSPSIPDFEAYHIEKIIDNIIPCAIITPLDCFWEGSKLLGPDYPIFVPGLQNKLQWTQLHPQEVLEEVRKLRFQFPFSTMEAYMKRAGITSAYMKKPCLDPTDAHCPDTAPNKKTGNIPDVAAELSHGCYGFAAAYMQWPEQLIVGGATRNSTSALRSAKALQTVVQLMGEREMYEYWADNYKVHHVGWTQEKAAAVLDSWQRKFAAEVRRMTVTESVSPSYSFYPFSTSTLNDILGKFSELSLKNIMLGYMFMLIYVAVTLMQWRDPVRSQAGVGIAGVLLLSITVAAGLGFCALLGIPFNATSTQIVPFLALGLGVQDMFLLTHTYVEQAGDVPREERTGLVLKKSGLSVLLASLCNVMAFLAAALLPIPALRSFCLQAAILLLFNVGSMLLVFPAMISLDLRWRSAARADLLFCLTPESPVPKRTRKVADRSRSKSGKTEKTAWKDTTKQPLDPEDLGDQSKVTCCLSLSLTKWAKNQYAPFIMRPSIKVTSMLALIAVILASVWGATKVKDGLDLTDIVPENTDEHEFLYRQEKYFGFYSMYAVTQGDFEYPTNQKLLYEYHDQFVRIPNIIKNDNGGLTKFWLSLFRDWLLDLQAAYDKEVESGCITQEYWCKNASDEGILAYKLMVQTGHVDNPIDKSLITTDTKNGHRLVDKDGIINPKAFYNYLSAWATNDALAYGASQGNLKPQPKRWTHSSGDTELKIPKSSPLIYTQLPFYLSGLTDTESIKTLIMSVRDLCLKFEAKGLSNFPSGIPFLFWEQYLYLRTSLLLALACALAAVFVAVMVLLLNFWAAVLVTLALATLVLQLLGVMALLGFKLSAVPAVLLVLAIGRGVHFTVHLCLAFVTSIGCKRRRASLALESVLAPVVHGTIAAALAASMLATSEFGFVARLFLRLLLALVLLGLIDGLLFFPIVLAILGPNAEVRPLEYPERLSTPSPKSSPVHPRKSSSNSGGSDKGSRGGKSAPRPSAPSLTTITEEPPSWHSSAPSVQSSMQSIVVQPEVVVETTTYNGSDSASGRSTPTSKTPHSGAITTKVTATANIKVEVVTPSDRKSRRSLAIPLIISTLRQYYENCNFKLNLHMDIVEAIL</sequence>
<name>A0A835GQ55_SPOEX</name>
<feature type="domain" description="SSD" evidence="9">
    <location>
        <begin position="541"/>
        <end position="700"/>
    </location>
</feature>
<reference evidence="10" key="1">
    <citation type="submission" date="2020-08" db="EMBL/GenBank/DDBJ databases">
        <title>Spodoptera exigua strain:BAW_Kor-Di-RS1 Genome sequencing and assembly.</title>
        <authorList>
            <person name="Kim J."/>
            <person name="Nam H.Y."/>
            <person name="Kwon M."/>
            <person name="Choi J.H."/>
            <person name="Cho S.R."/>
            <person name="Kim G.-H."/>
        </authorList>
    </citation>
    <scope>NUCLEOTIDE SEQUENCE</scope>
    <source>
        <strain evidence="10">BAW_Kor-Di-RS1</strain>
        <tissue evidence="10">Whole-body</tissue>
    </source>
</reference>
<dbReference type="InterPro" id="IPR053958">
    <property type="entry name" value="HMGCR/SNAP/NPC1-like_SSD"/>
</dbReference>
<feature type="transmembrane region" description="Helical" evidence="8">
    <location>
        <begin position="1098"/>
        <end position="1117"/>
    </location>
</feature>
<feature type="transmembrane region" description="Helical" evidence="8">
    <location>
        <begin position="575"/>
        <end position="599"/>
    </location>
</feature>
<dbReference type="GO" id="GO:0005886">
    <property type="term" value="C:plasma membrane"/>
    <property type="evidence" value="ECO:0007669"/>
    <property type="project" value="TreeGrafter"/>
</dbReference>
<feature type="region of interest" description="Disordered" evidence="7">
    <location>
        <begin position="1233"/>
        <end position="1294"/>
    </location>
</feature>
<evidence type="ECO:0000313" key="10">
    <source>
        <dbReference type="EMBL" id="KAF9421396.1"/>
    </source>
</evidence>
<comment type="similarity">
    <text evidence="2">Belongs to the patched family.</text>
</comment>
<evidence type="ECO:0000256" key="4">
    <source>
        <dbReference type="ARBA" id="ARBA00022989"/>
    </source>
</evidence>
<feature type="compositionally biased region" description="Basic and acidic residues" evidence="7">
    <location>
        <begin position="728"/>
        <end position="749"/>
    </location>
</feature>
<dbReference type="Proteomes" id="UP000648187">
    <property type="component" value="Unassembled WGS sequence"/>
</dbReference>
<dbReference type="SUPFAM" id="SSF82866">
    <property type="entry name" value="Multidrug efflux transporter AcrB transmembrane domain"/>
    <property type="match status" value="2"/>
</dbReference>
<dbReference type="GO" id="GO:0005119">
    <property type="term" value="F:smoothened binding"/>
    <property type="evidence" value="ECO:0007669"/>
    <property type="project" value="TreeGrafter"/>
</dbReference>
<dbReference type="InterPro" id="IPR000731">
    <property type="entry name" value="SSD"/>
</dbReference>
<evidence type="ECO:0000256" key="8">
    <source>
        <dbReference type="SAM" id="Phobius"/>
    </source>
</evidence>
<feature type="non-terminal residue" evidence="10">
    <location>
        <position position="1"/>
    </location>
</feature>
<dbReference type="GO" id="GO:0097108">
    <property type="term" value="F:hedgehog family protein binding"/>
    <property type="evidence" value="ECO:0007669"/>
    <property type="project" value="TreeGrafter"/>
</dbReference>
<dbReference type="PANTHER" id="PTHR46022:SF1">
    <property type="entry name" value="PROTEIN PATCHED"/>
    <property type="match status" value="1"/>
</dbReference>
<gene>
    <name evidence="10" type="ORF">HW555_002611</name>
</gene>
<feature type="transmembrane region" description="Helical" evidence="8">
    <location>
        <begin position="1071"/>
        <end position="1091"/>
    </location>
</feature>
<feature type="transmembrane region" description="Helical" evidence="8">
    <location>
        <begin position="679"/>
        <end position="700"/>
    </location>
</feature>
<feature type="transmembrane region" description="Helical" evidence="8">
    <location>
        <begin position="605"/>
        <end position="627"/>
    </location>
</feature>
<feature type="transmembrane region" description="Helical" evidence="8">
    <location>
        <begin position="546"/>
        <end position="563"/>
    </location>
</feature>
<feature type="transmembrane region" description="Helical" evidence="8">
    <location>
        <begin position="791"/>
        <end position="809"/>
    </location>
</feature>
<comment type="subcellular location">
    <subcellularLocation>
        <location evidence="1">Membrane</location>
        <topology evidence="1">Multi-pass membrane protein</topology>
    </subcellularLocation>
</comment>
<proteinExistence type="inferred from homology"/>
<evidence type="ECO:0000259" key="9">
    <source>
        <dbReference type="PROSITE" id="PS50156"/>
    </source>
</evidence>
<evidence type="ECO:0000256" key="7">
    <source>
        <dbReference type="SAM" id="MobiDB-lite"/>
    </source>
</evidence>
<keyword evidence="5 8" id="KW-0472">Membrane</keyword>
<feature type="transmembrane region" description="Helical" evidence="8">
    <location>
        <begin position="648"/>
        <end position="667"/>
    </location>
</feature>
<dbReference type="Gene3D" id="1.20.1640.10">
    <property type="entry name" value="Multidrug efflux transporter AcrB transmembrane domain"/>
    <property type="match status" value="2"/>
</dbReference>
<feature type="transmembrane region" description="Helical" evidence="8">
    <location>
        <begin position="1160"/>
        <end position="1183"/>
    </location>
</feature>